<dbReference type="GO" id="GO:0046872">
    <property type="term" value="F:metal ion binding"/>
    <property type="evidence" value="ECO:0007669"/>
    <property type="project" value="UniProtKB-KW"/>
</dbReference>
<evidence type="ECO:0000256" key="14">
    <source>
        <dbReference type="ARBA" id="ARBA00022895"/>
    </source>
</evidence>
<dbReference type="InterPro" id="IPR021891">
    <property type="entry name" value="Telomerase_RBD"/>
</dbReference>
<feature type="region of interest" description="Disordered" evidence="20">
    <location>
        <begin position="1437"/>
        <end position="1462"/>
    </location>
</feature>
<keyword evidence="12" id="KW-0378">Hydrolase</keyword>
<dbReference type="SMART" id="SM00128">
    <property type="entry name" value="IPPc"/>
    <property type="match status" value="1"/>
</dbReference>
<reference evidence="23" key="1">
    <citation type="submission" date="2020-01" db="EMBL/GenBank/DDBJ databases">
        <authorList>
            <person name="Feng Z.H.Z."/>
        </authorList>
    </citation>
    <scope>NUCLEOTIDE SEQUENCE</scope>
    <source>
        <strain evidence="23">CBS107.38</strain>
    </source>
</reference>
<feature type="region of interest" description="Disordered" evidence="20">
    <location>
        <begin position="1089"/>
        <end position="1122"/>
    </location>
</feature>
<evidence type="ECO:0000256" key="3">
    <source>
        <dbReference type="ARBA" id="ARBA00008943"/>
    </source>
</evidence>
<evidence type="ECO:0000256" key="12">
    <source>
        <dbReference type="ARBA" id="ARBA00022801"/>
    </source>
</evidence>
<feature type="region of interest" description="Disordered" evidence="20">
    <location>
        <begin position="1135"/>
        <end position="1375"/>
    </location>
</feature>
<dbReference type="GO" id="GO:0004439">
    <property type="term" value="F:phosphatidylinositol-4,5-bisphosphate 5-phosphatase activity"/>
    <property type="evidence" value="ECO:0007669"/>
    <property type="project" value="UniProtKB-ARBA"/>
</dbReference>
<feature type="domain" description="SAC" evidence="21">
    <location>
        <begin position="309"/>
        <end position="678"/>
    </location>
</feature>
<dbReference type="GO" id="GO:0003720">
    <property type="term" value="F:telomerase activity"/>
    <property type="evidence" value="ECO:0007669"/>
    <property type="project" value="InterPro"/>
</dbReference>
<dbReference type="InterPro" id="IPR003545">
    <property type="entry name" value="Telomerase_RT"/>
</dbReference>
<evidence type="ECO:0000256" key="17">
    <source>
        <dbReference type="ARBA" id="ARBA00023242"/>
    </source>
</evidence>
<keyword evidence="15 19" id="KW-0695">RNA-directed DNA polymerase</keyword>
<keyword evidence="9 19" id="KW-0808">Transferase</keyword>
<dbReference type="PANTHER" id="PTHR12066:SF0">
    <property type="entry name" value="TELOMERASE REVERSE TRANSCRIPTASE"/>
    <property type="match status" value="1"/>
</dbReference>
<dbReference type="EMBL" id="JAAABM010000011">
    <property type="protein sequence ID" value="KAF7673983.1"/>
    <property type="molecule type" value="Genomic_DNA"/>
</dbReference>
<dbReference type="InterPro" id="IPR002013">
    <property type="entry name" value="SAC_dom"/>
</dbReference>
<keyword evidence="24" id="KW-1185">Reference proteome</keyword>
<keyword evidence="13 19" id="KW-0460">Magnesium</keyword>
<evidence type="ECO:0000256" key="15">
    <source>
        <dbReference type="ARBA" id="ARBA00022918"/>
    </source>
</evidence>
<dbReference type="GO" id="GO:0000781">
    <property type="term" value="C:chromosome, telomeric region"/>
    <property type="evidence" value="ECO:0007669"/>
    <property type="project" value="UniProtKB-SubCell"/>
</dbReference>
<evidence type="ECO:0000259" key="21">
    <source>
        <dbReference type="PROSITE" id="PS50275"/>
    </source>
</evidence>
<name>A0A8H7B2W3_9PLEO</name>
<protein>
    <recommendedName>
        <fullName evidence="5 19">Telomerase reverse transcriptase</fullName>
        <ecNumber evidence="19">2.7.7.49</ecNumber>
    </recommendedName>
    <alternativeName>
        <fullName evidence="19">Telomerase catalytic subunit</fullName>
    </alternativeName>
</protein>
<dbReference type="PANTHER" id="PTHR12066">
    <property type="entry name" value="TELOMERASE REVERSE TRANSCRIPTASE"/>
    <property type="match status" value="1"/>
</dbReference>
<feature type="compositionally biased region" description="Basic and acidic residues" evidence="20">
    <location>
        <begin position="1163"/>
        <end position="1175"/>
    </location>
</feature>
<dbReference type="CDD" id="cd01648">
    <property type="entry name" value="TERT"/>
    <property type="match status" value="1"/>
</dbReference>
<keyword evidence="10 19" id="KW-0548">Nucleotidyltransferase</keyword>
<dbReference type="SMART" id="SM00975">
    <property type="entry name" value="Telomerase_RBD"/>
    <property type="match status" value="1"/>
</dbReference>
<keyword evidence="8" id="KW-0963">Cytoplasm</keyword>
<feature type="compositionally biased region" description="Basic and acidic residues" evidence="20">
    <location>
        <begin position="1300"/>
        <end position="1311"/>
    </location>
</feature>
<reference evidence="23" key="2">
    <citation type="submission" date="2020-08" db="EMBL/GenBank/DDBJ databases">
        <title>Draft Genome Sequence of Cumin Blight Pathogen Alternaria burnsii.</title>
        <authorList>
            <person name="Feng Z."/>
        </authorList>
    </citation>
    <scope>NUCLEOTIDE SEQUENCE</scope>
    <source>
        <strain evidence="23">CBS107.38</strain>
    </source>
</reference>
<sequence length="2323" mass="263408">MPAPPPPPSHISSHHTQAHSHHGGAHYVEVSPRSSMSSRSSSPSRSEYVYTEREVRRERERNYSPENPRYEHYRYVEPASSESDHYERYQRRDRSRQRSRSRGGYEETNTRVAYSRRPWQTPGHDWNTRATLFRRSLPPTMSIRVLIKDYPHRAIALATSTHALVLRHSTSTTEQSSNVNASSTSLGSNGAAAARCMVEFTRLEEIDLGDYRALHSVQVHGTLGLITVNSDVFLVVVNGASKVATVRPGETVQRIYSVGFYCLTSTSYDTLLNDEVNPYPTDTIDDEGYEMGFGGRKEQSTMEHPCLALKKILSSGTFYYSSDFDLTRRLQDRTTDAATVSIDSLDAGFLWNSYMIQPLVDFRSRLAPKEKEALDASGILTSAIRGFALTITIPKSSAPIRVQDSGMPSSMTLISRLSCKRAGTRFNSRGIDDDGNVANFVESETIYWAPSGACFSYVQVRGSVPIFWEQQAGLLPGQQKITITRSPEATQPAFDKHFDNLELSYGTVHVVNLLSNEKQNELELTHRYRGHIRNSPLNQGSDINDQQHDLIKLTEYDFHAETRGPGGYEMASMIAQWIQDSAEGFGYYLSEEVDEVTRHNGENYAVRRTMSILQQEGVFRTNCLDCLDRTNLVQTIISKMALEIFLSHKGLRASQDFWVRHSSMWADCGDALSKIYAGTGALKSSFTRSGKMSLAGALADARKSATRMYINNFADKGRQNTIDMLLGRLIGQVPVHLYDPLNDFVVAELARRSAEYSETEMINILVGTFNLNGKTSGIKSDLSPWLCPDVDPSQQCPEIVAVGFQEIVELSPQQIMSTDPDRREAWEEAVRACLNNNAEKHRKDEYVILRGGQLVGASLSVFVRSDCLKHIKNVEGALKKTGMSGMAGNKGAVAIRFEYANTSVCLVTAHLAAGFANYEERNRDYKTISHGLRFQRNRSIEDHDTVIWLGDFNYRIGLSNEKVQRLCHVGDLETLYDNDQLNLQMVAGLTFPYYSEARITFPPTYKYDLNSNQYDTSEKARIPAWCDRVLRKGDNIRQIHYNDAPLRFSDHRPVYATFQLLVQRIDEKKKDAVKAALYRHRREVVGDTHAAGRLGEDETDDEDLLGYDSIEPGLPPASSDRRKWWLDNGLPAKARVEPPSNNHFPNPNRPSNPFTPSPEPEWVDVKHMPNSRRPEPPPARGSQRSRTVDFDGPPTSLPPAQKPAARKMIAPLYPGHANQILGSDGARDSLSDLRRSGSNASTHSMPSLPYRASNTLPSAQSSNKPQVLRKPAPPPVPNKKPSLLSKSPSPGPSYAPPPQRYRDDPPEESRAHLQPTARRSMAPPPNLTRKPVQNLIDDDFEKPALPPRTGTGESTRSGGRGGRSLMDDEPEDMRNMGEEREKDIRAFTQQRSQSTPGSTFNPGYYMQSEIVDFVIWRLFKRSTAHKPMHLLCHGFQRTGTTRREQGNNGNPSSSIPNLQERQPNSYRQTLKEPVWCRLHALLGQGGDRIIIDMLLESSIFIPLNADMGNYYQLSGMPISEIKSDGFQKSNTVRVDAGYEAVNNPSRVKSECKTAGTITFVRSRMLYAKAALNAKGGVRFGMRHIHVLNRFPSREDKQQTIHIMRYIFPRQFGLHNVFTSKVDPRETAMPFMDYTLREKDIHSRMCRELGSEATNAEKIVKWKQRTPKRLRGDAVRLVEKLRVRNQRCSYMEMLRHYSPIEGVPLSTKPEWRKSVFQPVVKTTNCEKKSQYTSKSRTVEQTCFTDLACPAAHVSAFCRAVISKVIPEGFWGNEHNKSNLMYWVDQFIELRRFESVNLHQVTQNIQITKIAWLRPPGHNDDTKISNSDLSKRTEMFLEFVYWLFDSFLIPLVRTNFHVTESNAHRNRLFYFRHDVWRLLAEPALLELRTNMFEEMPTESTERLLSARQLGFSNIRLLPKRQGFRTIMNLKRRQQVLRYGITMLGRSINAVMTPAFNAITYEKSLRPEQFGCSLFSVGDMFPRLASFKASLRQRGLGGTRLYFAKVDVQACFDTIPQSRLLRMIDSLMSIQAYKTGKHVEISPLPPLQRLDGKHVDPMPLKKYIPHTDAATDITPFNQLVQDRLAGKKANTIFVNTDLQRHETKDDLMQLLQEHIERNVVKIGKRFYRQKTGIPQGSVLSSILCNFFYAQLERDILGFVLDDDSLLLRLLDDFLLISINEEYARRFVRVMHNDHPEYGVVIKPSKSLANFDVMTEEGTRISTSGSDGKFPYCGVCIDTTTLEISKKTERPTKTGVEDSLTVDLTKMPGQTFHRKALKLACKAFQTVFQRRQTQHRALLAWLRVSLSACCISDMAERQMLEEAITWH</sequence>
<evidence type="ECO:0000256" key="10">
    <source>
        <dbReference type="ARBA" id="ARBA00022695"/>
    </source>
</evidence>
<dbReference type="GO" id="GO:0015031">
    <property type="term" value="P:protein transport"/>
    <property type="evidence" value="ECO:0007669"/>
    <property type="project" value="UniProtKB-KW"/>
</dbReference>
<dbReference type="Pfam" id="PF00078">
    <property type="entry name" value="RVT_1"/>
    <property type="match status" value="1"/>
</dbReference>
<evidence type="ECO:0000256" key="16">
    <source>
        <dbReference type="ARBA" id="ARBA00022927"/>
    </source>
</evidence>
<dbReference type="GO" id="GO:0070034">
    <property type="term" value="F:telomerase RNA binding"/>
    <property type="evidence" value="ECO:0007669"/>
    <property type="project" value="TreeGrafter"/>
</dbReference>
<dbReference type="GO" id="GO:0000333">
    <property type="term" value="C:telomerase catalytic core complex"/>
    <property type="evidence" value="ECO:0007669"/>
    <property type="project" value="TreeGrafter"/>
</dbReference>
<comment type="similarity">
    <text evidence="3">Belongs to the synaptojanin family.</text>
</comment>
<evidence type="ECO:0000256" key="7">
    <source>
        <dbReference type="ARBA" id="ARBA00022454"/>
    </source>
</evidence>
<evidence type="ECO:0000256" key="18">
    <source>
        <dbReference type="ARBA" id="ARBA00048173"/>
    </source>
</evidence>
<feature type="compositionally biased region" description="Low complexity" evidence="20">
    <location>
        <begin position="1279"/>
        <end position="1288"/>
    </location>
</feature>
<dbReference type="Gene3D" id="1.10.132.70">
    <property type="match status" value="1"/>
</dbReference>
<evidence type="ECO:0000256" key="6">
    <source>
        <dbReference type="ARBA" id="ARBA00022448"/>
    </source>
</evidence>
<feature type="compositionally biased region" description="Basic and acidic residues" evidence="20">
    <location>
        <begin position="82"/>
        <end position="92"/>
    </location>
</feature>
<dbReference type="Pfam" id="PF12009">
    <property type="entry name" value="Telomerase_RBD"/>
    <property type="match status" value="1"/>
</dbReference>
<dbReference type="GO" id="GO:0046856">
    <property type="term" value="P:phosphatidylinositol dephosphorylation"/>
    <property type="evidence" value="ECO:0007669"/>
    <property type="project" value="InterPro"/>
</dbReference>
<dbReference type="Pfam" id="PF22669">
    <property type="entry name" value="Exo_endo_phos2"/>
    <property type="match status" value="1"/>
</dbReference>
<feature type="compositionally biased region" description="Low complexity" evidence="20">
    <location>
        <begin position="31"/>
        <end position="49"/>
    </location>
</feature>
<evidence type="ECO:0000256" key="9">
    <source>
        <dbReference type="ARBA" id="ARBA00022679"/>
    </source>
</evidence>
<dbReference type="GO" id="GO:0007004">
    <property type="term" value="P:telomere maintenance via telomerase"/>
    <property type="evidence" value="ECO:0007669"/>
    <property type="project" value="TreeGrafter"/>
</dbReference>
<evidence type="ECO:0000313" key="23">
    <source>
        <dbReference type="EMBL" id="KAF7673983.1"/>
    </source>
</evidence>
<keyword evidence="11 19" id="KW-0479">Metal-binding</keyword>
<dbReference type="InterPro" id="IPR000477">
    <property type="entry name" value="RT_dom"/>
</dbReference>
<dbReference type="GO" id="GO:0005737">
    <property type="term" value="C:cytoplasm"/>
    <property type="evidence" value="ECO:0007669"/>
    <property type="project" value="UniProtKB-SubCell"/>
</dbReference>
<dbReference type="GeneID" id="62205974"/>
<dbReference type="InterPro" id="IPR036691">
    <property type="entry name" value="Endo/exonu/phosph_ase_sf"/>
</dbReference>
<comment type="function">
    <text evidence="19">Telomerase is a ribonucleoprotein enzyme essential for the replication of chromosome termini in most eukaryotes. It elongates telomeres. It is a reverse transcriptase that adds simple sequence repeats to chromosome ends by copying a template sequence within the RNA component of the enzyme.</text>
</comment>
<comment type="subcellular location">
    <subcellularLocation>
        <location evidence="1">Cytoplasm</location>
    </subcellularLocation>
    <subcellularLocation>
        <location evidence="19">Nucleus</location>
    </subcellularLocation>
    <subcellularLocation>
        <location evidence="19">Chromosome</location>
        <location evidence="19">Telomere</location>
    </subcellularLocation>
</comment>
<dbReference type="Gene3D" id="3.60.10.10">
    <property type="entry name" value="Endonuclease/exonuclease/phosphatase"/>
    <property type="match status" value="1"/>
</dbReference>
<keyword evidence="6" id="KW-0813">Transport</keyword>
<feature type="compositionally biased region" description="Basic and acidic residues" evidence="20">
    <location>
        <begin position="50"/>
        <end position="75"/>
    </location>
</feature>
<feature type="compositionally biased region" description="Pro residues" evidence="20">
    <location>
        <begin position="1289"/>
        <end position="1299"/>
    </location>
</feature>
<feature type="compositionally biased region" description="Low complexity" evidence="20">
    <location>
        <begin position="1348"/>
        <end position="1357"/>
    </location>
</feature>
<dbReference type="PROSITE" id="PS50878">
    <property type="entry name" value="RT_POL"/>
    <property type="match status" value="1"/>
</dbReference>
<organism evidence="23 24">
    <name type="scientific">Alternaria burnsii</name>
    <dbReference type="NCBI Taxonomy" id="1187904"/>
    <lineage>
        <taxon>Eukaryota</taxon>
        <taxon>Fungi</taxon>
        <taxon>Dikarya</taxon>
        <taxon>Ascomycota</taxon>
        <taxon>Pezizomycotina</taxon>
        <taxon>Dothideomycetes</taxon>
        <taxon>Pleosporomycetidae</taxon>
        <taxon>Pleosporales</taxon>
        <taxon>Pleosporineae</taxon>
        <taxon>Pleosporaceae</taxon>
        <taxon>Alternaria</taxon>
        <taxon>Alternaria sect. Alternaria</taxon>
    </lineage>
</organism>
<feature type="region of interest" description="Disordered" evidence="20">
    <location>
        <begin position="1"/>
        <end position="109"/>
    </location>
</feature>
<dbReference type="PROSITE" id="PS50275">
    <property type="entry name" value="SAC"/>
    <property type="match status" value="1"/>
</dbReference>
<keyword evidence="7 19" id="KW-0158">Chromosome</keyword>
<accession>A0A8H7B2W3</accession>
<dbReference type="SUPFAM" id="SSF56219">
    <property type="entry name" value="DNase I-like"/>
    <property type="match status" value="1"/>
</dbReference>
<comment type="caution">
    <text evidence="23">The sequence shown here is derived from an EMBL/GenBank/DDBJ whole genome shotgun (WGS) entry which is preliminary data.</text>
</comment>
<evidence type="ECO:0000313" key="24">
    <source>
        <dbReference type="Proteomes" id="UP000596902"/>
    </source>
</evidence>
<dbReference type="PRINTS" id="PR01365">
    <property type="entry name" value="TELOMERASERT"/>
</dbReference>
<comment type="similarity">
    <text evidence="4">In the central section; belongs to the inositol 1,4,5-trisphosphate 5-phosphatase family.</text>
</comment>
<dbReference type="EC" id="2.7.7.49" evidence="19"/>
<feature type="compositionally biased region" description="Basic residues" evidence="20">
    <location>
        <begin position="12"/>
        <end position="24"/>
    </location>
</feature>
<keyword evidence="17 19" id="KW-0539">Nucleus</keyword>
<evidence type="ECO:0000256" key="4">
    <source>
        <dbReference type="ARBA" id="ARBA00009678"/>
    </source>
</evidence>
<evidence type="ECO:0000256" key="8">
    <source>
        <dbReference type="ARBA" id="ARBA00022490"/>
    </source>
</evidence>
<evidence type="ECO:0000256" key="5">
    <source>
        <dbReference type="ARBA" id="ARBA00016182"/>
    </source>
</evidence>
<proteinExistence type="inferred from homology"/>
<dbReference type="InterPro" id="IPR000300">
    <property type="entry name" value="IPPc"/>
</dbReference>
<comment type="catalytic activity">
    <reaction evidence="18 19">
        <text>DNA(n) + a 2'-deoxyribonucleoside 5'-triphosphate = DNA(n+1) + diphosphate</text>
        <dbReference type="Rhea" id="RHEA:22508"/>
        <dbReference type="Rhea" id="RHEA-COMP:17339"/>
        <dbReference type="Rhea" id="RHEA-COMP:17340"/>
        <dbReference type="ChEBI" id="CHEBI:33019"/>
        <dbReference type="ChEBI" id="CHEBI:61560"/>
        <dbReference type="ChEBI" id="CHEBI:173112"/>
        <dbReference type="EC" id="2.7.7.49"/>
    </reaction>
</comment>
<dbReference type="RefSeq" id="XP_038784297.1">
    <property type="nucleotide sequence ID" value="XM_038932796.1"/>
</dbReference>
<dbReference type="GO" id="GO:0042162">
    <property type="term" value="F:telomeric DNA binding"/>
    <property type="evidence" value="ECO:0007669"/>
    <property type="project" value="TreeGrafter"/>
</dbReference>
<evidence type="ECO:0000256" key="20">
    <source>
        <dbReference type="SAM" id="MobiDB-lite"/>
    </source>
</evidence>
<evidence type="ECO:0000256" key="13">
    <source>
        <dbReference type="ARBA" id="ARBA00022842"/>
    </source>
</evidence>
<dbReference type="Pfam" id="PF02383">
    <property type="entry name" value="Syja_N"/>
    <property type="match status" value="1"/>
</dbReference>
<gene>
    <name evidence="23" type="ORF">GT037_007749</name>
</gene>
<dbReference type="Proteomes" id="UP000596902">
    <property type="component" value="Unassembled WGS sequence"/>
</dbReference>
<feature type="compositionally biased region" description="Pro residues" evidence="20">
    <location>
        <begin position="1147"/>
        <end position="1159"/>
    </location>
</feature>
<feature type="compositionally biased region" description="Basic and acidic residues" evidence="20">
    <location>
        <begin position="1225"/>
        <end position="1235"/>
    </location>
</feature>
<evidence type="ECO:0000256" key="1">
    <source>
        <dbReference type="ARBA" id="ARBA00004496"/>
    </source>
</evidence>
<evidence type="ECO:0000259" key="22">
    <source>
        <dbReference type="PROSITE" id="PS50878"/>
    </source>
</evidence>
<dbReference type="Gene3D" id="3.30.70.2630">
    <property type="match status" value="1"/>
</dbReference>
<keyword evidence="14 19" id="KW-0779">Telomere</keyword>
<evidence type="ECO:0000256" key="11">
    <source>
        <dbReference type="ARBA" id="ARBA00022723"/>
    </source>
</evidence>
<comment type="similarity">
    <text evidence="2 19">Belongs to the reverse transcriptase family. Telomerase subfamily.</text>
</comment>
<feature type="compositionally biased region" description="Low complexity" evidence="20">
    <location>
        <begin position="1446"/>
        <end position="1457"/>
    </location>
</feature>
<feature type="domain" description="Reverse transcriptase" evidence="22">
    <location>
        <begin position="1896"/>
        <end position="2233"/>
    </location>
</feature>
<evidence type="ECO:0000256" key="2">
    <source>
        <dbReference type="ARBA" id="ARBA00008001"/>
    </source>
</evidence>
<dbReference type="FunFam" id="3.60.10.10:FF:000029">
    <property type="entry name" value="Inositol polyphosphate 5-phosphatase"/>
    <property type="match status" value="1"/>
</dbReference>
<evidence type="ECO:0000256" key="19">
    <source>
        <dbReference type="RuleBase" id="RU365061"/>
    </source>
</evidence>
<keyword evidence="16" id="KW-0653">Protein transport</keyword>
<feature type="compositionally biased region" description="Polar residues" evidence="20">
    <location>
        <begin position="1252"/>
        <end position="1263"/>
    </location>
</feature>